<feature type="compositionally biased region" description="Polar residues" evidence="1">
    <location>
        <begin position="516"/>
        <end position="525"/>
    </location>
</feature>
<accession>A0A0D2MCN0</accession>
<organism evidence="4 5">
    <name type="scientific">Hypholoma sublateritium (strain FD-334 SS-4)</name>
    <dbReference type="NCBI Taxonomy" id="945553"/>
    <lineage>
        <taxon>Eukaryota</taxon>
        <taxon>Fungi</taxon>
        <taxon>Dikarya</taxon>
        <taxon>Basidiomycota</taxon>
        <taxon>Agaricomycotina</taxon>
        <taxon>Agaricomycetes</taxon>
        <taxon>Agaricomycetidae</taxon>
        <taxon>Agaricales</taxon>
        <taxon>Agaricineae</taxon>
        <taxon>Strophariaceae</taxon>
        <taxon>Hypholoma</taxon>
    </lineage>
</organism>
<keyword evidence="2" id="KW-1133">Transmembrane helix</keyword>
<dbReference type="OrthoDB" id="3266941at2759"/>
<evidence type="ECO:0000256" key="1">
    <source>
        <dbReference type="SAM" id="MobiDB-lite"/>
    </source>
</evidence>
<protein>
    <recommendedName>
        <fullName evidence="6">Mid2 domain-containing protein</fullName>
    </recommendedName>
</protein>
<keyword evidence="3" id="KW-0732">Signal</keyword>
<proteinExistence type="predicted"/>
<evidence type="ECO:0000313" key="4">
    <source>
        <dbReference type="EMBL" id="KJA21198.1"/>
    </source>
</evidence>
<reference evidence="5" key="1">
    <citation type="submission" date="2014-04" db="EMBL/GenBank/DDBJ databases">
        <title>Evolutionary Origins and Diversification of the Mycorrhizal Mutualists.</title>
        <authorList>
            <consortium name="DOE Joint Genome Institute"/>
            <consortium name="Mycorrhizal Genomics Consortium"/>
            <person name="Kohler A."/>
            <person name="Kuo A."/>
            <person name="Nagy L.G."/>
            <person name="Floudas D."/>
            <person name="Copeland A."/>
            <person name="Barry K.W."/>
            <person name="Cichocki N."/>
            <person name="Veneault-Fourrey C."/>
            <person name="LaButti K."/>
            <person name="Lindquist E.A."/>
            <person name="Lipzen A."/>
            <person name="Lundell T."/>
            <person name="Morin E."/>
            <person name="Murat C."/>
            <person name="Riley R."/>
            <person name="Ohm R."/>
            <person name="Sun H."/>
            <person name="Tunlid A."/>
            <person name="Henrissat B."/>
            <person name="Grigoriev I.V."/>
            <person name="Hibbett D.S."/>
            <person name="Martin F."/>
        </authorList>
    </citation>
    <scope>NUCLEOTIDE SEQUENCE [LARGE SCALE GENOMIC DNA]</scope>
    <source>
        <strain evidence="5">FD-334 SS-4</strain>
    </source>
</reference>
<dbReference type="CDD" id="cd12087">
    <property type="entry name" value="TM_EGFR-like"/>
    <property type="match status" value="1"/>
</dbReference>
<evidence type="ECO:0008006" key="6">
    <source>
        <dbReference type="Google" id="ProtNLM"/>
    </source>
</evidence>
<feature type="region of interest" description="Disordered" evidence="1">
    <location>
        <begin position="225"/>
        <end position="248"/>
    </location>
</feature>
<name>A0A0D2MCN0_HYPSF</name>
<dbReference type="Proteomes" id="UP000054270">
    <property type="component" value="Unassembled WGS sequence"/>
</dbReference>
<evidence type="ECO:0000256" key="2">
    <source>
        <dbReference type="SAM" id="Phobius"/>
    </source>
</evidence>
<feature type="chain" id="PRO_5002246862" description="Mid2 domain-containing protein" evidence="3">
    <location>
        <begin position="23"/>
        <end position="542"/>
    </location>
</feature>
<feature type="region of interest" description="Disordered" evidence="1">
    <location>
        <begin position="499"/>
        <end position="525"/>
    </location>
</feature>
<feature type="compositionally biased region" description="Low complexity" evidence="1">
    <location>
        <begin position="226"/>
        <end position="243"/>
    </location>
</feature>
<feature type="region of interest" description="Disordered" evidence="1">
    <location>
        <begin position="441"/>
        <end position="474"/>
    </location>
</feature>
<evidence type="ECO:0000256" key="3">
    <source>
        <dbReference type="SAM" id="SignalP"/>
    </source>
</evidence>
<feature type="signal peptide" evidence="3">
    <location>
        <begin position="1"/>
        <end position="22"/>
    </location>
</feature>
<dbReference type="EMBL" id="KN817560">
    <property type="protein sequence ID" value="KJA21198.1"/>
    <property type="molecule type" value="Genomic_DNA"/>
</dbReference>
<dbReference type="OMA" id="RITPMSR"/>
<keyword evidence="2" id="KW-0472">Membrane</keyword>
<feature type="transmembrane region" description="Helical" evidence="2">
    <location>
        <begin position="271"/>
        <end position="295"/>
    </location>
</feature>
<keyword evidence="5" id="KW-1185">Reference proteome</keyword>
<evidence type="ECO:0000313" key="5">
    <source>
        <dbReference type="Proteomes" id="UP000054270"/>
    </source>
</evidence>
<feature type="compositionally biased region" description="Low complexity" evidence="1">
    <location>
        <begin position="465"/>
        <end position="474"/>
    </location>
</feature>
<dbReference type="AlphaFoldDB" id="A0A0D2MCN0"/>
<sequence length="542" mass="57907">MLVAGLLLHMLALRMLVVPALGLKFNFSDIQQCGPVVTNFIGANISAIPTSLSFLPLNSTAIVVPLQNPALISSGITVSSLHLAAGSNFLASLDDASGENLIAISDLIRILPSGDSSCLHNADADPPRRFTVGPTVSQCEDLTINYDTSVVSKAPTVRLYTPRGIAFTMELKSDEPTSGTATFTLNALRGLGIVLLMDDGANIRETSPLLTVAGDSASDAACFKRSATNSSTTSPTNSNSTDTGDMNYDDPTISGDVGALDDTPVVISKNVIIGSAIGGAVLFLIAIAMIIFVIMDRRRRRKIKQSGFETSAMDGTMDIEKHSNITTVPPQRRPTNFGVVANPIYTTDSFLSLGKPEEDRNAMAYRRQRVLEDQNHSNPASISSPALSSRIVVVSPSPSDKPDRQSLESLDIEGMLNMAMLQSENSSASRKNSDASILGPIMRVPETTPPPPFLRSETSRRQLRSVPSDVSPDPASMAFSGYSVDPFDSQDVVFQEPLRTGDSFRSPNGGLPRSPRASTSNQTRVFSGVSGRYSSDWYGIAR</sequence>
<keyword evidence="2" id="KW-0812">Transmembrane</keyword>
<gene>
    <name evidence="4" type="ORF">HYPSUDRAFT_42328</name>
</gene>